<accession>A0ABQ3R4J8</accession>
<reference evidence="10" key="1">
    <citation type="submission" date="2023-07" db="EMBL/GenBank/DDBJ databases">
        <title>Whole genome shotgun sequence of Streptomyces achromogenes subsp. rubradiris NBRC 14000.</title>
        <authorList>
            <person name="Komaki H."/>
            <person name="Tamura T."/>
        </authorList>
    </citation>
    <scope>NUCLEOTIDE SEQUENCE [LARGE SCALE GENOMIC DNA]</scope>
    <source>
        <strain evidence="10">NBRC 14000</strain>
    </source>
</reference>
<evidence type="ECO:0000256" key="5">
    <source>
        <dbReference type="ARBA" id="ARBA00022989"/>
    </source>
</evidence>
<dbReference type="Pfam" id="PF07690">
    <property type="entry name" value="MFS_1"/>
    <property type="match status" value="1"/>
</dbReference>
<gene>
    <name evidence="9" type="ORF">Srubr_05980</name>
</gene>
<evidence type="ECO:0000313" key="10">
    <source>
        <dbReference type="Proteomes" id="UP000646738"/>
    </source>
</evidence>
<evidence type="ECO:0000256" key="2">
    <source>
        <dbReference type="ARBA" id="ARBA00022448"/>
    </source>
</evidence>
<evidence type="ECO:0000256" key="7">
    <source>
        <dbReference type="SAM" id="MobiDB-lite"/>
    </source>
</evidence>
<dbReference type="Gene3D" id="1.20.1250.20">
    <property type="entry name" value="MFS general substrate transporter like domains"/>
    <property type="match status" value="1"/>
</dbReference>
<name>A0ABQ3R4J8_STRRR</name>
<comment type="subcellular location">
    <subcellularLocation>
        <location evidence="1">Cell membrane</location>
        <topology evidence="1">Multi-pass membrane protein</topology>
    </subcellularLocation>
</comment>
<dbReference type="InterPro" id="IPR011701">
    <property type="entry name" value="MFS"/>
</dbReference>
<feature type="transmembrane region" description="Helical" evidence="8">
    <location>
        <begin position="352"/>
        <end position="373"/>
    </location>
</feature>
<keyword evidence="2" id="KW-0813">Transport</keyword>
<proteinExistence type="predicted"/>
<keyword evidence="6 8" id="KW-0472">Membrane</keyword>
<evidence type="ECO:0000256" key="8">
    <source>
        <dbReference type="SAM" id="Phobius"/>
    </source>
</evidence>
<organism evidence="9 10">
    <name type="scientific">Streptomyces rubradiris</name>
    <name type="common">Streptomyces achromogenes subsp. rubradiris</name>
    <dbReference type="NCBI Taxonomy" id="285531"/>
    <lineage>
        <taxon>Bacteria</taxon>
        <taxon>Bacillati</taxon>
        <taxon>Actinomycetota</taxon>
        <taxon>Actinomycetes</taxon>
        <taxon>Kitasatosporales</taxon>
        <taxon>Streptomycetaceae</taxon>
        <taxon>Streptomyces</taxon>
    </lineage>
</organism>
<feature type="compositionally biased region" description="Pro residues" evidence="7">
    <location>
        <begin position="419"/>
        <end position="429"/>
    </location>
</feature>
<feature type="transmembrane region" description="Helical" evidence="8">
    <location>
        <begin position="255"/>
        <end position="274"/>
    </location>
</feature>
<keyword evidence="5 8" id="KW-1133">Transmembrane helix</keyword>
<dbReference type="InterPro" id="IPR036259">
    <property type="entry name" value="MFS_trans_sf"/>
</dbReference>
<comment type="caution">
    <text evidence="9">The sequence shown here is derived from an EMBL/GenBank/DDBJ whole genome shotgun (WGS) entry which is preliminary data.</text>
</comment>
<feature type="transmembrane region" description="Helical" evidence="8">
    <location>
        <begin position="85"/>
        <end position="103"/>
    </location>
</feature>
<dbReference type="PANTHER" id="PTHR23517">
    <property type="entry name" value="RESISTANCE PROTEIN MDTM, PUTATIVE-RELATED-RELATED"/>
    <property type="match status" value="1"/>
</dbReference>
<sequence>MRTRPTATPNRRGGSTSPLRVLAAGQAITSAGDGAWLTVWTIYLTRFGGLSASEFAVGATAGGALALLIGVPLGRLADRLGPRRILVALTLVSGIALAAFLGVRNFWTFLPVALVANACDKARVGVFQVYVMGLAGRRERVAALGKQQAARSVGFTLGGALGGVVLALGSLPAFVVLILANFTTNILYAVILLRLPPTVPPARDSAHRSTRVLRDVPFVSIAVAGGVLTLGWSLLSTGVPLWMTHHTDVPPWTAGALVVLNGVLVALLQARAARADNSRRTATRKVLSSAVVLGVACVLFALTGVVHGRVAVLVALVAGCVHAGEEVIFVAAFWGLSVALMPEDAAGEYQSVASVGTAAASVLAPLVVVPLVVGVGATGWVLLAGVFVLAGAATVPLSAWAAGRPSHQETAHTAVENPDGPPRPSAGAC</sequence>
<feature type="transmembrane region" description="Helical" evidence="8">
    <location>
        <begin position="21"/>
        <end position="43"/>
    </location>
</feature>
<feature type="transmembrane region" description="Helical" evidence="8">
    <location>
        <begin position="379"/>
        <end position="402"/>
    </location>
</feature>
<evidence type="ECO:0000256" key="3">
    <source>
        <dbReference type="ARBA" id="ARBA00022475"/>
    </source>
</evidence>
<protein>
    <submittedName>
        <fullName evidence="9">Membrane protein</fullName>
    </submittedName>
</protein>
<feature type="transmembrane region" description="Helical" evidence="8">
    <location>
        <begin position="55"/>
        <end position="73"/>
    </location>
</feature>
<feature type="transmembrane region" description="Helical" evidence="8">
    <location>
        <begin position="216"/>
        <end position="235"/>
    </location>
</feature>
<dbReference type="PANTHER" id="PTHR23517:SF2">
    <property type="entry name" value="MULTIDRUG RESISTANCE PROTEIN MDTH"/>
    <property type="match status" value="1"/>
</dbReference>
<evidence type="ECO:0000256" key="4">
    <source>
        <dbReference type="ARBA" id="ARBA00022692"/>
    </source>
</evidence>
<feature type="region of interest" description="Disordered" evidence="7">
    <location>
        <begin position="408"/>
        <end position="429"/>
    </location>
</feature>
<dbReference type="Proteomes" id="UP000646738">
    <property type="component" value="Unassembled WGS sequence"/>
</dbReference>
<keyword evidence="10" id="KW-1185">Reference proteome</keyword>
<feature type="transmembrane region" description="Helical" evidence="8">
    <location>
        <begin position="312"/>
        <end position="340"/>
    </location>
</feature>
<dbReference type="RefSeq" id="WP_189993367.1">
    <property type="nucleotide sequence ID" value="NZ_BNCB01000005.1"/>
</dbReference>
<dbReference type="InterPro" id="IPR050171">
    <property type="entry name" value="MFS_Transporters"/>
</dbReference>
<evidence type="ECO:0000256" key="1">
    <source>
        <dbReference type="ARBA" id="ARBA00004651"/>
    </source>
</evidence>
<dbReference type="EMBL" id="BNEA01000001">
    <property type="protein sequence ID" value="GHI50752.1"/>
    <property type="molecule type" value="Genomic_DNA"/>
</dbReference>
<keyword evidence="3" id="KW-1003">Cell membrane</keyword>
<dbReference type="SUPFAM" id="SSF103473">
    <property type="entry name" value="MFS general substrate transporter"/>
    <property type="match status" value="1"/>
</dbReference>
<feature type="transmembrane region" description="Helical" evidence="8">
    <location>
        <begin position="286"/>
        <end position="306"/>
    </location>
</feature>
<keyword evidence="4 8" id="KW-0812">Transmembrane</keyword>
<evidence type="ECO:0000256" key="6">
    <source>
        <dbReference type="ARBA" id="ARBA00023136"/>
    </source>
</evidence>
<feature type="transmembrane region" description="Helical" evidence="8">
    <location>
        <begin position="152"/>
        <end position="168"/>
    </location>
</feature>
<evidence type="ECO:0000313" key="9">
    <source>
        <dbReference type="EMBL" id="GHI50752.1"/>
    </source>
</evidence>